<evidence type="ECO:0000313" key="9">
    <source>
        <dbReference type="EMBL" id="KAF6038360.1"/>
    </source>
</evidence>
<dbReference type="Proteomes" id="UP000593567">
    <property type="component" value="Unassembled WGS sequence"/>
</dbReference>
<keyword evidence="10" id="KW-1185">Reference proteome</keyword>
<dbReference type="OrthoDB" id="6232146at2759"/>
<keyword evidence="7" id="KW-0472">Membrane</keyword>
<organism evidence="9 10">
    <name type="scientific">Bugula neritina</name>
    <name type="common">Brown bryozoan</name>
    <name type="synonym">Sertularia neritina</name>
    <dbReference type="NCBI Taxonomy" id="10212"/>
    <lineage>
        <taxon>Eukaryota</taxon>
        <taxon>Metazoa</taxon>
        <taxon>Spiralia</taxon>
        <taxon>Lophotrochozoa</taxon>
        <taxon>Bryozoa</taxon>
        <taxon>Gymnolaemata</taxon>
        <taxon>Cheilostomatida</taxon>
        <taxon>Flustrina</taxon>
        <taxon>Buguloidea</taxon>
        <taxon>Bugulidae</taxon>
        <taxon>Bugula</taxon>
    </lineage>
</organism>
<keyword evidence="4 8" id="KW-0808">Transferase</keyword>
<dbReference type="AlphaFoldDB" id="A0A7J7KI57"/>
<evidence type="ECO:0000256" key="4">
    <source>
        <dbReference type="ARBA" id="ARBA00022679"/>
    </source>
</evidence>
<dbReference type="PANTHER" id="PTHR21461:SF69">
    <property type="entry name" value="GLYCOSYLTRANSFERASE FAMILY 92 PROTEIN"/>
    <property type="match status" value="1"/>
</dbReference>
<evidence type="ECO:0000256" key="7">
    <source>
        <dbReference type="ARBA" id="ARBA00023136"/>
    </source>
</evidence>
<reference evidence="9" key="1">
    <citation type="submission" date="2020-06" db="EMBL/GenBank/DDBJ databases">
        <title>Draft genome of Bugula neritina, a colonial animal packing powerful symbionts and potential medicines.</title>
        <authorList>
            <person name="Rayko M."/>
        </authorList>
    </citation>
    <scope>NUCLEOTIDE SEQUENCE [LARGE SCALE GENOMIC DNA]</scope>
    <source>
        <strain evidence="9">Kwan_BN1</strain>
    </source>
</reference>
<keyword evidence="5" id="KW-0812">Transmembrane</keyword>
<dbReference type="EMBL" id="VXIV02000422">
    <property type="protein sequence ID" value="KAF6038360.1"/>
    <property type="molecule type" value="Genomic_DNA"/>
</dbReference>
<dbReference type="GO" id="GO:0016757">
    <property type="term" value="F:glycosyltransferase activity"/>
    <property type="evidence" value="ECO:0007669"/>
    <property type="project" value="UniProtKB-UniRule"/>
</dbReference>
<evidence type="ECO:0000256" key="2">
    <source>
        <dbReference type="ARBA" id="ARBA00007647"/>
    </source>
</evidence>
<comment type="caution">
    <text evidence="9">The sequence shown here is derived from an EMBL/GenBank/DDBJ whole genome shotgun (WGS) entry which is preliminary data.</text>
</comment>
<dbReference type="GO" id="GO:0005737">
    <property type="term" value="C:cytoplasm"/>
    <property type="evidence" value="ECO:0007669"/>
    <property type="project" value="TreeGrafter"/>
</dbReference>
<accession>A0A7J7KI57</accession>
<protein>
    <recommendedName>
        <fullName evidence="8">Glycosyltransferase family 92 protein</fullName>
        <ecNumber evidence="8">2.4.1.-</ecNumber>
    </recommendedName>
</protein>
<name>A0A7J7KI57_BUGNE</name>
<dbReference type="PANTHER" id="PTHR21461">
    <property type="entry name" value="GLYCOSYLTRANSFERASE FAMILY 92 PROTEIN"/>
    <property type="match status" value="1"/>
</dbReference>
<keyword evidence="3 8" id="KW-0328">Glycosyltransferase</keyword>
<evidence type="ECO:0000313" key="10">
    <source>
        <dbReference type="Proteomes" id="UP000593567"/>
    </source>
</evidence>
<dbReference type="EC" id="2.4.1.-" evidence="8"/>
<evidence type="ECO:0000256" key="6">
    <source>
        <dbReference type="ARBA" id="ARBA00022989"/>
    </source>
</evidence>
<dbReference type="InterPro" id="IPR008166">
    <property type="entry name" value="Glyco_transf_92"/>
</dbReference>
<evidence type="ECO:0000256" key="1">
    <source>
        <dbReference type="ARBA" id="ARBA00004167"/>
    </source>
</evidence>
<proteinExistence type="inferred from homology"/>
<dbReference type="Pfam" id="PF01697">
    <property type="entry name" value="Glyco_transf_92"/>
    <property type="match status" value="1"/>
</dbReference>
<comment type="similarity">
    <text evidence="2 8">Belongs to the glycosyltransferase 92 family.</text>
</comment>
<sequence>MLLSLSIATVYDWPLGELSNKTHSFGQKAASAHCLYNHRVESEYLVFIDIDEVLVPRSAADWASMVASLSAEHPKAGAFVYQSQMFPRNTKSANGSFINRHHLWSLQYLNTVGVFDLYQWSKVLVNTDRTDIVDIHNVRQCYPGYEIINVKPEVGVVHHYRLYDSLITDTYSYQDRYMSRYKESLVRLYRSMFYH</sequence>
<evidence type="ECO:0000256" key="3">
    <source>
        <dbReference type="ARBA" id="ARBA00022676"/>
    </source>
</evidence>
<evidence type="ECO:0000256" key="8">
    <source>
        <dbReference type="RuleBase" id="RU366017"/>
    </source>
</evidence>
<keyword evidence="6" id="KW-1133">Transmembrane helix</keyword>
<dbReference type="GO" id="GO:0016020">
    <property type="term" value="C:membrane"/>
    <property type="evidence" value="ECO:0007669"/>
    <property type="project" value="UniProtKB-SubCell"/>
</dbReference>
<evidence type="ECO:0000256" key="5">
    <source>
        <dbReference type="ARBA" id="ARBA00022692"/>
    </source>
</evidence>
<comment type="subcellular location">
    <subcellularLocation>
        <location evidence="1">Membrane</location>
        <topology evidence="1">Single-pass membrane protein</topology>
    </subcellularLocation>
</comment>
<gene>
    <name evidence="9" type="ORF">EB796_003327</name>
</gene>